<gene>
    <name evidence="7" type="ORF">TrLO_g6252</name>
</gene>
<evidence type="ECO:0000256" key="1">
    <source>
        <dbReference type="ARBA" id="ARBA00004141"/>
    </source>
</evidence>
<evidence type="ECO:0000313" key="8">
    <source>
        <dbReference type="Proteomes" id="UP001165122"/>
    </source>
</evidence>
<name>A0A9W7B107_9STRA</name>
<feature type="transmembrane region" description="Helical" evidence="6">
    <location>
        <begin position="320"/>
        <end position="343"/>
    </location>
</feature>
<comment type="subcellular location">
    <subcellularLocation>
        <location evidence="1">Membrane</location>
        <topology evidence="1">Multi-pass membrane protein</topology>
    </subcellularLocation>
</comment>
<feature type="compositionally biased region" description="Acidic residues" evidence="5">
    <location>
        <begin position="51"/>
        <end position="67"/>
    </location>
</feature>
<dbReference type="EMBL" id="BRXW01000919">
    <property type="protein sequence ID" value="GMH79560.1"/>
    <property type="molecule type" value="Genomic_DNA"/>
</dbReference>
<feature type="transmembrane region" description="Helical" evidence="6">
    <location>
        <begin position="836"/>
        <end position="858"/>
    </location>
</feature>
<accession>A0A9W7B107</accession>
<feature type="compositionally biased region" description="Acidic residues" evidence="5">
    <location>
        <begin position="1080"/>
        <end position="1093"/>
    </location>
</feature>
<feature type="transmembrane region" description="Helical" evidence="6">
    <location>
        <begin position="168"/>
        <end position="186"/>
    </location>
</feature>
<dbReference type="Gene3D" id="1.20.120.350">
    <property type="entry name" value="Voltage-gated potassium channels. Chain C"/>
    <property type="match status" value="1"/>
</dbReference>
<evidence type="ECO:0000256" key="6">
    <source>
        <dbReference type="SAM" id="Phobius"/>
    </source>
</evidence>
<dbReference type="GO" id="GO:0016020">
    <property type="term" value="C:membrane"/>
    <property type="evidence" value="ECO:0007669"/>
    <property type="project" value="UniProtKB-SubCell"/>
</dbReference>
<dbReference type="OrthoDB" id="204352at2759"/>
<proteinExistence type="predicted"/>
<feature type="transmembrane region" description="Helical" evidence="6">
    <location>
        <begin position="959"/>
        <end position="978"/>
    </location>
</feature>
<organism evidence="7 8">
    <name type="scientific">Triparma laevis f. longispina</name>
    <dbReference type="NCBI Taxonomy" id="1714387"/>
    <lineage>
        <taxon>Eukaryota</taxon>
        <taxon>Sar</taxon>
        <taxon>Stramenopiles</taxon>
        <taxon>Ochrophyta</taxon>
        <taxon>Bolidophyceae</taxon>
        <taxon>Parmales</taxon>
        <taxon>Triparmaceae</taxon>
        <taxon>Triparma</taxon>
    </lineage>
</organism>
<feature type="compositionally biased region" description="Polar residues" evidence="5">
    <location>
        <begin position="1124"/>
        <end position="1137"/>
    </location>
</feature>
<reference evidence="8" key="1">
    <citation type="journal article" date="2023" name="Commun. Biol.">
        <title>Genome analysis of Parmales, the sister group of diatoms, reveals the evolutionary specialization of diatoms from phago-mixotrophs to photoautotrophs.</title>
        <authorList>
            <person name="Ban H."/>
            <person name="Sato S."/>
            <person name="Yoshikawa S."/>
            <person name="Yamada K."/>
            <person name="Nakamura Y."/>
            <person name="Ichinomiya M."/>
            <person name="Sato N."/>
            <person name="Blanc-Mathieu R."/>
            <person name="Endo H."/>
            <person name="Kuwata A."/>
            <person name="Ogata H."/>
        </authorList>
    </citation>
    <scope>NUCLEOTIDE SEQUENCE [LARGE SCALE GENOMIC DNA]</scope>
    <source>
        <strain evidence="8">NIES 3700</strain>
    </source>
</reference>
<protein>
    <recommendedName>
        <fullName evidence="9">EF-hand domain-containing protein</fullName>
    </recommendedName>
</protein>
<feature type="compositionally biased region" description="Basic and acidic residues" evidence="5">
    <location>
        <begin position="68"/>
        <end position="80"/>
    </location>
</feature>
<keyword evidence="2 6" id="KW-0812">Transmembrane</keyword>
<feature type="region of interest" description="Disordered" evidence="5">
    <location>
        <begin position="1"/>
        <end position="82"/>
    </location>
</feature>
<feature type="region of interest" description="Disordered" evidence="5">
    <location>
        <begin position="1051"/>
        <end position="1161"/>
    </location>
</feature>
<comment type="caution">
    <text evidence="7">The sequence shown here is derived from an EMBL/GenBank/DDBJ whole genome shotgun (WGS) entry which is preliminary data.</text>
</comment>
<feature type="compositionally biased region" description="Low complexity" evidence="5">
    <location>
        <begin position="1138"/>
        <end position="1150"/>
    </location>
</feature>
<dbReference type="AlphaFoldDB" id="A0A9W7B107"/>
<keyword evidence="4 6" id="KW-0472">Membrane</keyword>
<feature type="region of interest" description="Disordered" evidence="5">
    <location>
        <begin position="1206"/>
        <end position="1234"/>
    </location>
</feature>
<sequence length="1234" mass="141003">MSTQHAEDESSPLALSQQNTQLFPKETGPSYNNNNDQGLELPAVRTAQGTTEEENQEVLTSIEEDTEREERGTESTEARGAKKVPVHRRVSLMLNAKAETALNLDDDLERLGFENPVDDYSAFATGIVQITRALHCVPYRDMKEYDEDYDKVNLFFLKLYHGKWHRKTIYSCLAWLAVVPLLAFFVDWDKSELGDDNKDKTVVLKWDAPIIFFDVFSLAYIYFDIFVKIMSYKRLVYMPSWHREVFSTYIYAICAFLTTLQIAHYGDSIKCTYAQYSGMPLWDSLWRSPMARAVVFLARSNNLQNDLLSKMYSLKKAASIFVFSQAVFIFVCLIMTIAIGVLVSPDLKDDFFKTRGEWDKDSDTLSFDPLSPKAQHLGALWKDEMDSSFETIFHTWMTLFSATTFENYFKIGGFLWENSGNSPFAHLIPRIVATVFIFFFGLFMFCMDCIVVAVCVQGFAEHRSKMAETTMLNEIKSLESAFDYITASGNAVNISKDMWMCILLATGKKFGKSDEDYRISSILIFEMIDLDQSSTLERQEFVDACVKGFLGKVKKKPLRVQGGVKHRTIFSEATWEKLSMAFDTVGGNAVWLLWNSIQLIFLWGFWDTLVDTTTHSIAIAQNITTTKIFNESYNEFIQPDWAVVPGLVLKNTTCSADFFINTFEQEFEEEYSDSLQGYVVWDTVFLFLALLEIILRFLTYRRRSLMYPAFQKKMLPKMEVVDYSIVLFVLLAVLLEAILNTARPEMGEIDHSQSRGLRTIMALRGLRILRLGPAAVRFRSTDHNLLYHGQISGRTLNKKNWISSLFNFKTRLEMNYDVRHNHTKSSKGPLMRIGNTFVQCFNFAIRQVFLISIVLYIFTSLAQALFSWVPCTLFGDYPGDKEMIKTHLPYKCEANVKDYGFLNVNLVFEDFARTFGMFLWCFFSRNPQEVFNYIIQLADLEKYNETDGGGPRTVGKTTIFMFFYLYYTIMILFIYNFVTAEIMQICDLLRFNMLHQVEVVFLKPKNSEFFYAVEWKLNMTSQRGGMIIEYYSKKLAQAIGGGTLDSSDAWGGDDDFTSEQLPAPRSTHYAVQEPKKDVVGEDEEDEESDEEQETYVRGSEAVTLGGNEHLGSKTSRLTDDSKKNPVTSKPRSSVQTASVKSVRSSTSRSSSGGGSMHSVINNRRAGLYSGRARGSITRDGKGSSLDMLSNLVRQRDLPSGEVLVDPTTQHKKKKNQAKYIKRRASTLDNVPEHV</sequence>
<evidence type="ECO:0000256" key="2">
    <source>
        <dbReference type="ARBA" id="ARBA00022692"/>
    </source>
</evidence>
<feature type="transmembrane region" description="Helical" evidence="6">
    <location>
        <begin position="431"/>
        <end position="456"/>
    </location>
</feature>
<evidence type="ECO:0008006" key="9">
    <source>
        <dbReference type="Google" id="ProtNLM"/>
    </source>
</evidence>
<dbReference type="InterPro" id="IPR027359">
    <property type="entry name" value="Volt_channel_dom_sf"/>
</dbReference>
<evidence type="ECO:0000256" key="3">
    <source>
        <dbReference type="ARBA" id="ARBA00022989"/>
    </source>
</evidence>
<dbReference type="Proteomes" id="UP001165122">
    <property type="component" value="Unassembled WGS sequence"/>
</dbReference>
<evidence type="ECO:0000256" key="5">
    <source>
        <dbReference type="SAM" id="MobiDB-lite"/>
    </source>
</evidence>
<feature type="transmembrane region" description="Helical" evidence="6">
    <location>
        <begin position="720"/>
        <end position="739"/>
    </location>
</feature>
<feature type="transmembrane region" description="Helical" evidence="6">
    <location>
        <begin position="206"/>
        <end position="225"/>
    </location>
</feature>
<feature type="transmembrane region" description="Helical" evidence="6">
    <location>
        <begin position="585"/>
        <end position="606"/>
    </location>
</feature>
<keyword evidence="8" id="KW-1185">Reference proteome</keyword>
<keyword evidence="3 6" id="KW-1133">Transmembrane helix</keyword>
<feature type="compositionally biased region" description="Basic residues" evidence="5">
    <location>
        <begin position="1209"/>
        <end position="1224"/>
    </location>
</feature>
<feature type="transmembrane region" description="Helical" evidence="6">
    <location>
        <begin position="678"/>
        <end position="699"/>
    </location>
</feature>
<feature type="compositionally biased region" description="Polar residues" evidence="5">
    <location>
        <begin position="13"/>
        <end position="22"/>
    </location>
</feature>
<evidence type="ECO:0000256" key="4">
    <source>
        <dbReference type="ARBA" id="ARBA00023136"/>
    </source>
</evidence>
<evidence type="ECO:0000313" key="7">
    <source>
        <dbReference type="EMBL" id="GMH79560.1"/>
    </source>
</evidence>